<evidence type="ECO:0000313" key="8">
    <source>
        <dbReference type="Proteomes" id="UP000035352"/>
    </source>
</evidence>
<dbReference type="InterPro" id="IPR029787">
    <property type="entry name" value="Nucleotide_cyclase"/>
</dbReference>
<protein>
    <recommendedName>
        <fullName evidence="1">diguanylate cyclase</fullName>
        <ecNumber evidence="1">2.7.7.65</ecNumber>
    </recommendedName>
</protein>
<dbReference type="PANTHER" id="PTHR45138:SF9">
    <property type="entry name" value="DIGUANYLATE CYCLASE DGCM-RELATED"/>
    <property type="match status" value="1"/>
</dbReference>
<evidence type="ECO:0000313" key="7">
    <source>
        <dbReference type="EMBL" id="AKJ27442.1"/>
    </source>
</evidence>
<dbReference type="FunFam" id="3.30.70.270:FF:000001">
    <property type="entry name" value="Diguanylate cyclase domain protein"/>
    <property type="match status" value="1"/>
</dbReference>
<dbReference type="InterPro" id="IPR050469">
    <property type="entry name" value="Diguanylate_Cyclase"/>
</dbReference>
<keyword evidence="3" id="KW-0175">Coiled coil</keyword>
<evidence type="ECO:0000256" key="1">
    <source>
        <dbReference type="ARBA" id="ARBA00012528"/>
    </source>
</evidence>
<comment type="catalytic activity">
    <reaction evidence="2">
        <text>2 GTP = 3',3'-c-di-GMP + 2 diphosphate</text>
        <dbReference type="Rhea" id="RHEA:24898"/>
        <dbReference type="ChEBI" id="CHEBI:33019"/>
        <dbReference type="ChEBI" id="CHEBI:37565"/>
        <dbReference type="ChEBI" id="CHEBI:58805"/>
        <dbReference type="EC" id="2.7.7.65"/>
    </reaction>
</comment>
<accession>A0A0G3BDS4</accession>
<dbReference type="GO" id="GO:0043709">
    <property type="term" value="P:cell adhesion involved in single-species biofilm formation"/>
    <property type="evidence" value="ECO:0007669"/>
    <property type="project" value="TreeGrafter"/>
</dbReference>
<feature type="transmembrane region" description="Helical" evidence="4">
    <location>
        <begin position="297"/>
        <end position="315"/>
    </location>
</feature>
<dbReference type="GO" id="GO:1902201">
    <property type="term" value="P:negative regulation of bacterial-type flagellum-dependent cell motility"/>
    <property type="evidence" value="ECO:0007669"/>
    <property type="project" value="TreeGrafter"/>
</dbReference>
<evidence type="ECO:0000256" key="3">
    <source>
        <dbReference type="SAM" id="Coils"/>
    </source>
</evidence>
<dbReference type="STRING" id="413882.AAW51_0751"/>
<proteinExistence type="predicted"/>
<dbReference type="EC" id="2.7.7.65" evidence="1"/>
<dbReference type="GO" id="GO:0052621">
    <property type="term" value="F:diguanylate cyclase activity"/>
    <property type="evidence" value="ECO:0007669"/>
    <property type="project" value="UniProtKB-EC"/>
</dbReference>
<feature type="coiled-coil region" evidence="3">
    <location>
        <begin position="401"/>
        <end position="428"/>
    </location>
</feature>
<keyword evidence="4" id="KW-1133">Transmembrane helix</keyword>
<dbReference type="Pfam" id="PF07696">
    <property type="entry name" value="7TMR-DISMED2"/>
    <property type="match status" value="1"/>
</dbReference>
<keyword evidence="5" id="KW-0732">Signal</keyword>
<dbReference type="Pfam" id="PF07695">
    <property type="entry name" value="7TMR-DISM_7TM"/>
    <property type="match status" value="1"/>
</dbReference>
<dbReference type="InterPro" id="IPR043128">
    <property type="entry name" value="Rev_trsase/Diguanyl_cyclase"/>
</dbReference>
<sequence length="645" mass="71067">MSSMSRLPIFSCGRLLLHCAVAGLLWLFCATLAMAAPTPVPLSASARVPLSGHAQLLEDASRAMTLAQVRQRDTGWQQGPSDALNVGFSRSVWWVRVAVRNSTGQPLPVVFDLGSPLQDEVEWFLVRRSGELMATNRSGDRQPFHARGIDHRTPTLPALLPVGEPLELYLRLDSHDGLHEMLPLSVSGEARFYAQANLETLLLGLYHGALLALTLYNLFLYVSTRERAFAPYVAYLGAFLLWSFTFSGLGFQYFWPGSPNFNNAILAIAVGASISIFGFFAQAYIRAPEIQPPWCTRLMRVLSYINLLAVLPALFDHYTLAFALSIPASLLLLVVCSSSAVWAMVRGSREALVLCIAFAVLGISCAIYYLKLLHVLPSNGFSTWALQIGSCLEVLLLAFGLADSMNTLKAQKLEAERAAREAQAALTTRLDQQVRERTDELEQVNRRLGELAITDELTGAYNRRHFNDIFRDAVHGVARSDPWVLCMFDIDHFKAYNDHYGHQAGDEALRTIVHAVQQQLKRSGDRLFRLGGEEFGVLYTAASPEAARQFAAQLREAVVHSTLPHPTSPLGRVTASFGAIWWSGHGAAMPRVDDLYAAADRALYEAKQAGRDRVILRAFEAAAEPDTSGDCCGASRYDKLRANPA</sequence>
<dbReference type="Pfam" id="PF00990">
    <property type="entry name" value="GGDEF"/>
    <property type="match status" value="1"/>
</dbReference>
<feature type="transmembrane region" description="Helical" evidence="4">
    <location>
        <begin position="201"/>
        <end position="220"/>
    </location>
</feature>
<feature type="chain" id="PRO_5002551842" description="diguanylate cyclase" evidence="5">
    <location>
        <begin position="36"/>
        <end position="645"/>
    </location>
</feature>
<dbReference type="GO" id="GO:0005886">
    <property type="term" value="C:plasma membrane"/>
    <property type="evidence" value="ECO:0007669"/>
    <property type="project" value="TreeGrafter"/>
</dbReference>
<keyword evidence="8" id="KW-1185">Reference proteome</keyword>
<reference evidence="7 8" key="1">
    <citation type="submission" date="2015-05" db="EMBL/GenBank/DDBJ databases">
        <authorList>
            <person name="Tang B."/>
            <person name="Yu Y."/>
        </authorList>
    </citation>
    <scope>NUCLEOTIDE SEQUENCE [LARGE SCALE GENOMIC DNA]</scope>
    <source>
        <strain evidence="7 8">DSM 7029</strain>
    </source>
</reference>
<dbReference type="InterPro" id="IPR011622">
    <property type="entry name" value="7TMR_DISM_rcpt_extracell_dom2"/>
</dbReference>
<keyword evidence="4" id="KW-0472">Membrane</keyword>
<gene>
    <name evidence="7" type="ORF">AAW51_0751</name>
</gene>
<feature type="transmembrane region" description="Helical" evidence="4">
    <location>
        <begin position="261"/>
        <end position="285"/>
    </location>
</feature>
<dbReference type="InterPro" id="IPR011623">
    <property type="entry name" value="7TMR_DISM_rcpt_extracell_dom1"/>
</dbReference>
<dbReference type="SMART" id="SM00267">
    <property type="entry name" value="GGDEF"/>
    <property type="match status" value="1"/>
</dbReference>
<feature type="transmembrane region" description="Helical" evidence="4">
    <location>
        <begin position="351"/>
        <end position="370"/>
    </location>
</feature>
<feature type="domain" description="GGDEF" evidence="6">
    <location>
        <begin position="481"/>
        <end position="619"/>
    </location>
</feature>
<dbReference type="SUPFAM" id="SSF55073">
    <property type="entry name" value="Nucleotide cyclase"/>
    <property type="match status" value="1"/>
</dbReference>
<dbReference type="AlphaFoldDB" id="A0A0G3BDS4"/>
<evidence type="ECO:0000256" key="4">
    <source>
        <dbReference type="SAM" id="Phobius"/>
    </source>
</evidence>
<feature type="transmembrane region" description="Helical" evidence="4">
    <location>
        <begin position="321"/>
        <end position="344"/>
    </location>
</feature>
<evidence type="ECO:0000256" key="2">
    <source>
        <dbReference type="ARBA" id="ARBA00034247"/>
    </source>
</evidence>
<feature type="signal peptide" evidence="5">
    <location>
        <begin position="1"/>
        <end position="35"/>
    </location>
</feature>
<dbReference type="InterPro" id="IPR000160">
    <property type="entry name" value="GGDEF_dom"/>
</dbReference>
<dbReference type="EMBL" id="CP011371">
    <property type="protein sequence ID" value="AKJ27442.1"/>
    <property type="molecule type" value="Genomic_DNA"/>
</dbReference>
<dbReference type="KEGG" id="pbh:AAW51_0751"/>
<dbReference type="Gene3D" id="2.60.40.2380">
    <property type="match status" value="1"/>
</dbReference>
<dbReference type="PROSITE" id="PS50887">
    <property type="entry name" value="GGDEF"/>
    <property type="match status" value="1"/>
</dbReference>
<evidence type="ECO:0000256" key="5">
    <source>
        <dbReference type="SAM" id="SignalP"/>
    </source>
</evidence>
<dbReference type="NCBIfam" id="TIGR00254">
    <property type="entry name" value="GGDEF"/>
    <property type="match status" value="1"/>
</dbReference>
<feature type="transmembrane region" description="Helical" evidence="4">
    <location>
        <begin position="382"/>
        <end position="402"/>
    </location>
</feature>
<dbReference type="CDD" id="cd01949">
    <property type="entry name" value="GGDEF"/>
    <property type="match status" value="1"/>
</dbReference>
<organism evidence="7 8">
    <name type="scientific">Caldimonas brevitalea</name>
    <dbReference type="NCBI Taxonomy" id="413882"/>
    <lineage>
        <taxon>Bacteria</taxon>
        <taxon>Pseudomonadati</taxon>
        <taxon>Pseudomonadota</taxon>
        <taxon>Betaproteobacteria</taxon>
        <taxon>Burkholderiales</taxon>
        <taxon>Sphaerotilaceae</taxon>
        <taxon>Caldimonas</taxon>
    </lineage>
</organism>
<feature type="transmembrane region" description="Helical" evidence="4">
    <location>
        <begin position="232"/>
        <end position="255"/>
    </location>
</feature>
<dbReference type="PANTHER" id="PTHR45138">
    <property type="entry name" value="REGULATORY COMPONENTS OF SENSORY TRANSDUCTION SYSTEM"/>
    <property type="match status" value="1"/>
</dbReference>
<evidence type="ECO:0000259" key="6">
    <source>
        <dbReference type="PROSITE" id="PS50887"/>
    </source>
</evidence>
<dbReference type="Gene3D" id="3.30.70.270">
    <property type="match status" value="1"/>
</dbReference>
<keyword evidence="4" id="KW-0812">Transmembrane</keyword>
<dbReference type="Proteomes" id="UP000035352">
    <property type="component" value="Chromosome"/>
</dbReference>
<name>A0A0G3BDS4_9BURK</name>